<dbReference type="InterPro" id="IPR013589">
    <property type="entry name" value="Bac_transglu_N"/>
</dbReference>
<dbReference type="Gene3D" id="3.10.620.30">
    <property type="match status" value="1"/>
</dbReference>
<gene>
    <name evidence="2" type="ORF">M0L44_05140</name>
</gene>
<evidence type="ECO:0000313" key="2">
    <source>
        <dbReference type="EMBL" id="MCO5976110.1"/>
    </source>
</evidence>
<dbReference type="Proteomes" id="UP001204851">
    <property type="component" value="Unassembled WGS sequence"/>
</dbReference>
<evidence type="ECO:0000313" key="3">
    <source>
        <dbReference type="Proteomes" id="UP001204851"/>
    </source>
</evidence>
<name>A0ABT1BIS0_9BURK</name>
<reference evidence="2 3" key="1">
    <citation type="submission" date="2022-06" db="EMBL/GenBank/DDBJ databases">
        <title>Ideonella sp. NS12-5 Genome sequencing and assembly.</title>
        <authorList>
            <person name="Jung Y."/>
        </authorList>
    </citation>
    <scope>NUCLEOTIDE SEQUENCE [LARGE SCALE GENOMIC DNA]</scope>
    <source>
        <strain evidence="2 3">NS12-5</strain>
    </source>
</reference>
<dbReference type="InterPro" id="IPR038765">
    <property type="entry name" value="Papain-like_cys_pep_sf"/>
</dbReference>
<dbReference type="RefSeq" id="WP_252768594.1">
    <property type="nucleotide sequence ID" value="NZ_JAMXMC010000003.1"/>
</dbReference>
<feature type="domain" description="Transglutaminase-like" evidence="1">
    <location>
        <begin position="172"/>
        <end position="248"/>
    </location>
</feature>
<dbReference type="PANTHER" id="PTHR33490:SF1">
    <property type="entry name" value="SLL1233 PROTEIN"/>
    <property type="match status" value="1"/>
</dbReference>
<dbReference type="InterPro" id="IPR002931">
    <property type="entry name" value="Transglutaminase-like"/>
</dbReference>
<dbReference type="Pfam" id="PF01841">
    <property type="entry name" value="Transglut_core"/>
    <property type="match status" value="1"/>
</dbReference>
<sequence>MSIHVALKHVTHYRYDRLVNLSPQVVRLRPAPHCRTSILSYSLRVEPAKHFINWQQDPFSNYLGRLVFPEPTTEFKVTVDLVAEMAVYNPFDFFLEPGAENFPFAYEPGLAAELAPYMVTETPTPAFAKFLASIDRQEMRTIDFLVGLNQRLQHDISYLIRMEPGVQSPEETLTKASGSCRDTGWLLVETLRHMGLAARFVSGYLIQLTPDVKALDGPSGTEVDFTDLHAWCEVYLPGAGWIGLDPTSGLMAGEGHIPLACTPTPSSAAPITGAVDECEVTFSHEMAVTRIFESPRVTKPYTEDQWAQVLQLGERVDAQLAAGDVRLTMGGEPTFVSVDDRDGAEWNTDALGPTKRVYAQDLVQRLRDEYGQGGFLHFGQGKWYPGEQLPRWALSIYWRADGQPCWSDPSLFADERDLHQYTSADAKRFMSALTRHLGVGDQYVQTGFEDTWYYLWRERRLPVNVDPFDSRLDDEQERVRLRRIFDQGLESEVGYVLPIKRAEGPTLSGGNWETGPWFFRDERMYLIPGDSPMGYRLPLDSLPWVKDSDYPYLHDYDPFAPRGELPAPAELRRQMLGLGGGGAVGGGAYAAHQMGGGFAEGGTVALQNSPQGSAATGGEGLLAGQVAFDTHPERFQSAHWITRTALCVEVRDPRRANGPKAEKVGQASGVLYVFMPPLAHLADYLELLTAVEATAAELGIKVVLEGYPPPRDPRLKLLQVTPDPGVIEVNIHPAQNWKELVQHTEFLYDAAWRSRLSTEKFMLDGRHTGTGGGNHFVMGGATPADSPFLRRPDLLASLLAYWHNHPALSYLFSGLFIGPTSQAPRVDEARNDQLRELEIALGEIERNKAIYGEDMPPWLVDRTLRNVLVDVTGNTHRSEFCVDKLYSPDSSSGRLGLLELRAFEMPPHARMSIVQQLLLRSLVARFWKEPYRAPLVRWGTELHDRFLLPTFIQMDFEDVIEDMQRAGHAFDAAWFAPHFEFRFPKIGEIAARGVHMVLRNALEPWHVMGEEGAAGGTVRFVDSSLERIEVKVSGLVDPRHRVTVNGVTLPLQPTGRVGEYVAGVRFRAWQPPSALHPTIGVHAPLTVDLVDTWAQRSLGGGRYHVAHPGGRNHSTFPVNAYEAESRRLARFFPFGHTPGQMVVAEAERSLEFPFTLDLRKVGR</sequence>
<dbReference type="PANTHER" id="PTHR33490">
    <property type="entry name" value="BLR5614 PROTEIN-RELATED"/>
    <property type="match status" value="1"/>
</dbReference>
<accession>A0ABT1BIS0</accession>
<evidence type="ECO:0000259" key="1">
    <source>
        <dbReference type="SMART" id="SM00460"/>
    </source>
</evidence>
<dbReference type="SMART" id="SM00460">
    <property type="entry name" value="TGc"/>
    <property type="match status" value="1"/>
</dbReference>
<dbReference type="InterPro" id="IPR018667">
    <property type="entry name" value="DUF2126"/>
</dbReference>
<comment type="caution">
    <text evidence="2">The sequence shown here is derived from an EMBL/GenBank/DDBJ whole genome shotgun (WGS) entry which is preliminary data.</text>
</comment>
<protein>
    <submittedName>
        <fullName evidence="2">Transglutaminase family protein</fullName>
    </submittedName>
</protein>
<dbReference type="Pfam" id="PF09899">
    <property type="entry name" value="DUF2126"/>
    <property type="match status" value="1"/>
</dbReference>
<dbReference type="SUPFAM" id="SSF54001">
    <property type="entry name" value="Cysteine proteinases"/>
    <property type="match status" value="1"/>
</dbReference>
<dbReference type="EMBL" id="JAMXMC010000003">
    <property type="protein sequence ID" value="MCO5976110.1"/>
    <property type="molecule type" value="Genomic_DNA"/>
</dbReference>
<keyword evidence="3" id="KW-1185">Reference proteome</keyword>
<proteinExistence type="predicted"/>
<dbReference type="Pfam" id="PF08379">
    <property type="entry name" value="Bact_transglu_N"/>
    <property type="match status" value="1"/>
</dbReference>
<organism evidence="2 3">
    <name type="scientific">Ideonella oryzae</name>
    <dbReference type="NCBI Taxonomy" id="2937441"/>
    <lineage>
        <taxon>Bacteria</taxon>
        <taxon>Pseudomonadati</taxon>
        <taxon>Pseudomonadota</taxon>
        <taxon>Betaproteobacteria</taxon>
        <taxon>Burkholderiales</taxon>
        <taxon>Sphaerotilaceae</taxon>
        <taxon>Ideonella</taxon>
    </lineage>
</organism>